<feature type="chain" id="PRO_5029616018" description="NAD(P)H oxidase (H2O2-forming)" evidence="17">
    <location>
        <begin position="19"/>
        <end position="1466"/>
    </location>
</feature>
<dbReference type="GO" id="GO:0006979">
    <property type="term" value="P:response to oxidative stress"/>
    <property type="evidence" value="ECO:0007669"/>
    <property type="project" value="InterPro"/>
</dbReference>
<evidence type="ECO:0000256" key="15">
    <source>
        <dbReference type="ARBA" id="ARBA00048762"/>
    </source>
</evidence>
<organism evidence="20 21">
    <name type="scientific">Bugula neritina</name>
    <name type="common">Brown bryozoan</name>
    <name type="synonym">Sertularia neritina</name>
    <dbReference type="NCBI Taxonomy" id="10212"/>
    <lineage>
        <taxon>Eukaryota</taxon>
        <taxon>Metazoa</taxon>
        <taxon>Spiralia</taxon>
        <taxon>Lophotrochozoa</taxon>
        <taxon>Bryozoa</taxon>
        <taxon>Gymnolaemata</taxon>
        <taxon>Cheilostomatida</taxon>
        <taxon>Flustrina</taxon>
        <taxon>Buguloidea</taxon>
        <taxon>Bugulidae</taxon>
        <taxon>Bugula</taxon>
    </lineage>
</organism>
<dbReference type="Gene3D" id="3.40.50.80">
    <property type="entry name" value="Nucleotide-binding domain of ferredoxin-NADP reductase (FNR) module"/>
    <property type="match status" value="1"/>
</dbReference>
<dbReference type="Pfam" id="PF03098">
    <property type="entry name" value="An_peroxidase"/>
    <property type="match status" value="1"/>
</dbReference>
<feature type="transmembrane region" description="Helical" evidence="16">
    <location>
        <begin position="1228"/>
        <end position="1251"/>
    </location>
</feature>
<dbReference type="GO" id="GO:0042742">
    <property type="term" value="P:defense response to bacterium"/>
    <property type="evidence" value="ECO:0007669"/>
    <property type="project" value="UniProtKB-ARBA"/>
</dbReference>
<dbReference type="PROSITE" id="PS50222">
    <property type="entry name" value="EF_HAND_2"/>
    <property type="match status" value="1"/>
</dbReference>
<dbReference type="GO" id="GO:0016324">
    <property type="term" value="C:apical plasma membrane"/>
    <property type="evidence" value="ECO:0007669"/>
    <property type="project" value="UniProtKB-SubCell"/>
</dbReference>
<feature type="transmembrane region" description="Helical" evidence="16">
    <location>
        <begin position="1174"/>
        <end position="1195"/>
    </location>
</feature>
<dbReference type="InterPro" id="IPR010255">
    <property type="entry name" value="Haem_peroxidase_sf"/>
</dbReference>
<evidence type="ECO:0000256" key="9">
    <source>
        <dbReference type="ARBA" id="ARBA00022857"/>
    </source>
</evidence>
<evidence type="ECO:0000259" key="19">
    <source>
        <dbReference type="PROSITE" id="PS51384"/>
    </source>
</evidence>
<dbReference type="OrthoDB" id="6019201at2759"/>
<dbReference type="InterPro" id="IPR050369">
    <property type="entry name" value="RBOH/FRE"/>
</dbReference>
<feature type="domain" description="EF-hand" evidence="18">
    <location>
        <begin position="864"/>
        <end position="899"/>
    </location>
</feature>
<dbReference type="Proteomes" id="UP000593567">
    <property type="component" value="Unassembled WGS sequence"/>
</dbReference>
<dbReference type="InterPro" id="IPR017938">
    <property type="entry name" value="Riboflavin_synthase-like_b-brl"/>
</dbReference>
<dbReference type="PANTHER" id="PTHR11972:SF175">
    <property type="entry name" value="NAD(P)H OXIDASE (H2O2-FORMING)"/>
    <property type="match status" value="1"/>
</dbReference>
<feature type="transmembrane region" description="Helical" evidence="16">
    <location>
        <begin position="1090"/>
        <end position="1114"/>
    </location>
</feature>
<keyword evidence="5 16" id="KW-0812">Transmembrane</keyword>
<dbReference type="SFLD" id="SFLDG01169">
    <property type="entry name" value="NADPH_oxidase_subgroup_(NOX)"/>
    <property type="match status" value="1"/>
</dbReference>
<feature type="domain" description="FAD-binding FR-type" evidence="19">
    <location>
        <begin position="1312"/>
        <end position="1410"/>
    </location>
</feature>
<dbReference type="InterPro" id="IPR002048">
    <property type="entry name" value="EF_hand_dom"/>
</dbReference>
<comment type="catalytic activity">
    <reaction evidence="15">
        <text>NADPH + O2 + H(+) = H2O2 + NADP(+)</text>
        <dbReference type="Rhea" id="RHEA:11260"/>
        <dbReference type="ChEBI" id="CHEBI:15378"/>
        <dbReference type="ChEBI" id="CHEBI:15379"/>
        <dbReference type="ChEBI" id="CHEBI:16240"/>
        <dbReference type="ChEBI" id="CHEBI:57783"/>
        <dbReference type="ChEBI" id="CHEBI:58349"/>
        <dbReference type="EC" id="1.6.3.1"/>
    </reaction>
</comment>
<evidence type="ECO:0000256" key="8">
    <source>
        <dbReference type="ARBA" id="ARBA00022837"/>
    </source>
</evidence>
<keyword evidence="21" id="KW-1185">Reference proteome</keyword>
<dbReference type="GO" id="GO:0005509">
    <property type="term" value="F:calcium ion binding"/>
    <property type="evidence" value="ECO:0007669"/>
    <property type="project" value="InterPro"/>
</dbReference>
<dbReference type="Gene3D" id="1.10.238.10">
    <property type="entry name" value="EF-hand"/>
    <property type="match status" value="1"/>
</dbReference>
<evidence type="ECO:0000256" key="7">
    <source>
        <dbReference type="ARBA" id="ARBA00022827"/>
    </source>
</evidence>
<name>A0A7J7JHS2_BUGNE</name>
<feature type="transmembrane region" description="Helical" evidence="16">
    <location>
        <begin position="1134"/>
        <end position="1154"/>
    </location>
</feature>
<dbReference type="GO" id="GO:0043020">
    <property type="term" value="C:NADPH oxidase complex"/>
    <property type="evidence" value="ECO:0007669"/>
    <property type="project" value="TreeGrafter"/>
</dbReference>
<dbReference type="InterPro" id="IPR018247">
    <property type="entry name" value="EF_Hand_1_Ca_BS"/>
</dbReference>
<dbReference type="PROSITE" id="PS51384">
    <property type="entry name" value="FAD_FR"/>
    <property type="match status" value="1"/>
</dbReference>
<comment type="catalytic activity">
    <reaction evidence="14">
        <text>NADH + O2 + H(+) = H2O2 + NAD(+)</text>
        <dbReference type="Rhea" id="RHEA:11264"/>
        <dbReference type="ChEBI" id="CHEBI:15378"/>
        <dbReference type="ChEBI" id="CHEBI:15379"/>
        <dbReference type="ChEBI" id="CHEBI:16240"/>
        <dbReference type="ChEBI" id="CHEBI:57540"/>
        <dbReference type="ChEBI" id="CHEBI:57945"/>
        <dbReference type="EC" id="1.6.3.1"/>
    </reaction>
</comment>
<dbReference type="PROSITE" id="PS50292">
    <property type="entry name" value="PEROXIDASE_3"/>
    <property type="match status" value="1"/>
</dbReference>
<dbReference type="GO" id="GO:0042744">
    <property type="term" value="P:hydrogen peroxide catabolic process"/>
    <property type="evidence" value="ECO:0007669"/>
    <property type="project" value="UniProtKB-KW"/>
</dbReference>
<evidence type="ECO:0000256" key="17">
    <source>
        <dbReference type="SAM" id="SignalP"/>
    </source>
</evidence>
<evidence type="ECO:0000256" key="10">
    <source>
        <dbReference type="ARBA" id="ARBA00022989"/>
    </source>
</evidence>
<sequence>MFPLVIAYLTLVNHFIQGQNVHGSLPPDALSHLQMRHFEGFFNNPSHPEWGSIGQLITDSQYGPVYYSDGTKMLAGGPNPRQITNKLMRGPSGQGSDVFTALFPFFGQLLMREILDIDEASCPREIYGVDVSDDPIFAANKSKEEMILMPVYRTKYDKGTGKYAGNPRKQVNSATSWIDGSFIYGPSEVWTDALRLFKGGLLNMTDRDLPSLNWRGLPLDNYPPPRTHKRVPPASFWAVGDRRAHENPALLSLSIMFMRYHNALAQEYAAEAVSVGSPEPTDKELFRRARTQTIAVLQSIILYEWMPFILNKTSAQVAYNGYQPSVAPQIDSLFAAVISKWSMTLIPPGIPIRSETGCGMSADSIRLCESWFDGQKLINDSDTDRSRDIILGLAALPAEKEDHIIVEDLLDYHYGPLHFSRTDAAAEQIIRGRDFGVKVGKLYLDKDHIYENHTELLDSLNFTSEQQALLEELYEGDLSKVDLFVIALMDKDNESGTAPGYLVKKVIEQQLTRLRDADYFWFENKVNRLFTDDEIDQIKSTKLSDVISKAFKVDKVRLAADVFSVEKAREVCLFPPLNSSNLPPCSSMKTYDYFAGNEAAFIISWIFVGLFPLAVIGMGYAGYTFSEHRRKKGQMLYKASLNASASSRKGPANSREMLDSFSASEWVGEDELKEVRIRLDDAKYVLYVQTVEGLPLRSANLSVYEVLTLHVCPKSPFTVLIQLPKSYDLVLRFSSHDHLQKFCSKLNTYVYDNGKLMVRQPASWKSISKKAVTKSRRKENLNSFFRNVFAQAFHNSDMRSSDAMSTNREIVEFEISKEEFADSLGMKANSKFVELMFNVADKQKRGFLRFREILELVIIMSKGSPDRKLELLFDMFDFSGNGKIARNEITQVVRSLVDLAGSSQPTSDLEPIVTEMYTCAGLSDKDALDFDDFKRLLTSKDENFMLKVGVDWKGLKKTATKRPKLRAIGNANRLTLEKLPDDSIDSVLHSKDSVRRGSYQRSELGNGNGMTPTVSVEDLQSVLSEDSAVTATPTHTRIGFYDTPESTIDRKLVHKPSSLFLKRVEPPKFDPKTARVKAFIHYIENRKREIAVLFFFYAVCIGLFVERFVFYLYANEHNGVRQTLNAGVAFARGAAEVCSFSFSILLITMCYNMVRYMRETVLNLYIPFDKNIVFHKIVAWTAVAFTAVHVVAYGFNYYFLVSGPADHACFFDTTFYPSDGFIRVGPTLYTTLPGITGVLLILTLIVMFIFASQTARRYMHNTFWIVHKLFIFLYMLMAIHGLLWLTQKPNFFYHFIGPCVLFVIDKVLSVTRRKMKLKIIQADLLPSNVTRVMFKRPANFEYKSGMWVRIACDALGLNEYHPFTLTSCPHEDFLSLHIRGVGPWTMNLRSVIESSQKKERALPNKVYFIWSTSNQRSFEWLIDILKQVEEVDINSTVSTNIFITQFFQGFDLRTSMLVSSLVAVTH</sequence>
<dbReference type="SUPFAM" id="SSF63380">
    <property type="entry name" value="Riboflavin synthase domain-like"/>
    <property type="match status" value="1"/>
</dbReference>
<dbReference type="FunFam" id="2.40.30.10:FF:000059">
    <property type="entry name" value="dual oxidase isoform X1"/>
    <property type="match status" value="1"/>
</dbReference>
<evidence type="ECO:0000256" key="3">
    <source>
        <dbReference type="ARBA" id="ARBA00012698"/>
    </source>
</evidence>
<dbReference type="InterPro" id="IPR013112">
    <property type="entry name" value="FAD-bd_8"/>
</dbReference>
<keyword evidence="6" id="KW-0479">Metal-binding</keyword>
<evidence type="ECO:0000256" key="16">
    <source>
        <dbReference type="SAM" id="Phobius"/>
    </source>
</evidence>
<dbReference type="Pfam" id="PF01794">
    <property type="entry name" value="Ferric_reduct"/>
    <property type="match status" value="1"/>
</dbReference>
<keyword evidence="17" id="KW-0732">Signal</keyword>
<evidence type="ECO:0000313" key="20">
    <source>
        <dbReference type="EMBL" id="KAF6025665.1"/>
    </source>
</evidence>
<evidence type="ECO:0000256" key="13">
    <source>
        <dbReference type="ARBA" id="ARBA00023324"/>
    </source>
</evidence>
<keyword evidence="9" id="KW-0521">NADP</keyword>
<proteinExistence type="inferred from homology"/>
<dbReference type="SUPFAM" id="SSF48113">
    <property type="entry name" value="Heme-dependent peroxidases"/>
    <property type="match status" value="1"/>
</dbReference>
<dbReference type="GO" id="GO:0009653">
    <property type="term" value="P:anatomical structure morphogenesis"/>
    <property type="evidence" value="ECO:0007669"/>
    <property type="project" value="UniProtKB-ARBA"/>
</dbReference>
<keyword evidence="10 16" id="KW-1133">Transmembrane helix</keyword>
<evidence type="ECO:0000256" key="14">
    <source>
        <dbReference type="ARBA" id="ARBA00047455"/>
    </source>
</evidence>
<dbReference type="GO" id="GO:0004601">
    <property type="term" value="F:peroxidase activity"/>
    <property type="evidence" value="ECO:0007669"/>
    <property type="project" value="InterPro"/>
</dbReference>
<dbReference type="GO" id="GO:0016174">
    <property type="term" value="F:NAD(P)H oxidase H2O2-forming activity"/>
    <property type="evidence" value="ECO:0007669"/>
    <property type="project" value="UniProtKB-EC"/>
</dbReference>
<accession>A0A7J7JHS2</accession>
<dbReference type="SUPFAM" id="SSF47473">
    <property type="entry name" value="EF-hand"/>
    <property type="match status" value="1"/>
</dbReference>
<keyword evidence="13" id="KW-0376">Hydrogen peroxide</keyword>
<evidence type="ECO:0000256" key="5">
    <source>
        <dbReference type="ARBA" id="ARBA00022692"/>
    </source>
</evidence>
<feature type="signal peptide" evidence="17">
    <location>
        <begin position="1"/>
        <end position="18"/>
    </location>
</feature>
<protein>
    <recommendedName>
        <fullName evidence="3">NAD(P)H oxidase (H2O2-forming)</fullName>
        <ecNumber evidence="3">1.6.3.1</ecNumber>
    </recommendedName>
</protein>
<evidence type="ECO:0000256" key="1">
    <source>
        <dbReference type="ARBA" id="ARBA00004424"/>
    </source>
</evidence>
<dbReference type="Gene3D" id="1.10.640.10">
    <property type="entry name" value="Haem peroxidase domain superfamily, animal type"/>
    <property type="match status" value="1"/>
</dbReference>
<keyword evidence="8" id="KW-0106">Calcium</keyword>
<keyword evidence="11" id="KW-0560">Oxidoreductase</keyword>
<evidence type="ECO:0000256" key="2">
    <source>
        <dbReference type="ARBA" id="ARBA00005644"/>
    </source>
</evidence>
<evidence type="ECO:0000256" key="11">
    <source>
        <dbReference type="ARBA" id="ARBA00023002"/>
    </source>
</evidence>
<dbReference type="GO" id="GO:0020037">
    <property type="term" value="F:heme binding"/>
    <property type="evidence" value="ECO:0007669"/>
    <property type="project" value="InterPro"/>
</dbReference>
<reference evidence="20" key="1">
    <citation type="submission" date="2020-06" db="EMBL/GenBank/DDBJ databases">
        <title>Draft genome of Bugula neritina, a colonial animal packing powerful symbionts and potential medicines.</title>
        <authorList>
            <person name="Rayko M."/>
        </authorList>
    </citation>
    <scope>NUCLEOTIDE SEQUENCE [LARGE SCALE GENOMIC DNA]</scope>
    <source>
        <strain evidence="20">Kwan_BN1</strain>
    </source>
</reference>
<dbReference type="GO" id="GO:0042554">
    <property type="term" value="P:superoxide anion generation"/>
    <property type="evidence" value="ECO:0007669"/>
    <property type="project" value="TreeGrafter"/>
</dbReference>
<dbReference type="InterPro" id="IPR011992">
    <property type="entry name" value="EF-hand-dom_pair"/>
</dbReference>
<keyword evidence="4" id="KW-0285">Flavoprotein</keyword>
<evidence type="ECO:0000256" key="12">
    <source>
        <dbReference type="ARBA" id="ARBA00023136"/>
    </source>
</evidence>
<dbReference type="GO" id="GO:0016175">
    <property type="term" value="F:superoxide-generating NAD(P)H oxidase activity"/>
    <property type="evidence" value="ECO:0007669"/>
    <property type="project" value="UniProtKB-ARBA"/>
</dbReference>
<dbReference type="PANTHER" id="PTHR11972">
    <property type="entry name" value="NADPH OXIDASE"/>
    <property type="match status" value="1"/>
</dbReference>
<dbReference type="InterPro" id="IPR019791">
    <property type="entry name" value="Haem_peroxidase_animal"/>
</dbReference>
<dbReference type="InterPro" id="IPR039261">
    <property type="entry name" value="FNR_nucleotide-bd"/>
</dbReference>
<keyword evidence="13" id="KW-0575">Peroxidase</keyword>
<evidence type="ECO:0000256" key="4">
    <source>
        <dbReference type="ARBA" id="ARBA00022630"/>
    </source>
</evidence>
<dbReference type="InterPro" id="IPR013130">
    <property type="entry name" value="Fe3_Rdtase_TM_dom"/>
</dbReference>
<evidence type="ECO:0000256" key="6">
    <source>
        <dbReference type="ARBA" id="ARBA00022723"/>
    </source>
</evidence>
<dbReference type="PROSITE" id="PS00018">
    <property type="entry name" value="EF_HAND_1"/>
    <property type="match status" value="1"/>
</dbReference>
<comment type="subcellular location">
    <subcellularLocation>
        <location evidence="1">Apical cell membrane</location>
        <topology evidence="1">Multi-pass membrane protein</topology>
    </subcellularLocation>
</comment>
<evidence type="ECO:0000313" key="21">
    <source>
        <dbReference type="Proteomes" id="UP000593567"/>
    </source>
</evidence>
<dbReference type="InterPro" id="IPR037120">
    <property type="entry name" value="Haem_peroxidase_sf_animal"/>
</dbReference>
<feature type="transmembrane region" description="Helical" evidence="16">
    <location>
        <begin position="1291"/>
        <end position="1308"/>
    </location>
</feature>
<feature type="transmembrane region" description="Helical" evidence="16">
    <location>
        <begin position="1263"/>
        <end position="1285"/>
    </location>
</feature>
<dbReference type="InterPro" id="IPR017927">
    <property type="entry name" value="FAD-bd_FR_type"/>
</dbReference>
<evidence type="ECO:0000259" key="18">
    <source>
        <dbReference type="PROSITE" id="PS50222"/>
    </source>
</evidence>
<keyword evidence="7" id="KW-0274">FAD</keyword>
<dbReference type="Pfam" id="PF08022">
    <property type="entry name" value="FAD_binding_8"/>
    <property type="match status" value="1"/>
</dbReference>
<dbReference type="EC" id="1.6.3.1" evidence="3"/>
<gene>
    <name evidence="20" type="ORF">EB796_015916</name>
</gene>
<comment type="similarity">
    <text evidence="2">In the N-terminal section; belongs to the peroxidase family.</text>
</comment>
<dbReference type="CDD" id="cd06186">
    <property type="entry name" value="NOX_Duox_like_FAD_NADP"/>
    <property type="match status" value="1"/>
</dbReference>
<comment type="caution">
    <text evidence="20">The sequence shown here is derived from an EMBL/GenBank/DDBJ whole genome shotgun (WGS) entry which is preliminary data.</text>
</comment>
<keyword evidence="12 16" id="KW-0472">Membrane</keyword>
<dbReference type="EMBL" id="VXIV02002437">
    <property type="protein sequence ID" value="KAF6025665.1"/>
    <property type="molecule type" value="Genomic_DNA"/>
</dbReference>
<feature type="transmembrane region" description="Helical" evidence="16">
    <location>
        <begin position="599"/>
        <end position="623"/>
    </location>
</feature>